<organism evidence="2 4">
    <name type="scientific">Zancudomyces culisetae</name>
    <name type="common">Gut fungus</name>
    <name type="synonym">Smittium culisetae</name>
    <dbReference type="NCBI Taxonomy" id="1213189"/>
    <lineage>
        <taxon>Eukaryota</taxon>
        <taxon>Fungi</taxon>
        <taxon>Fungi incertae sedis</taxon>
        <taxon>Zoopagomycota</taxon>
        <taxon>Kickxellomycotina</taxon>
        <taxon>Harpellomycetes</taxon>
        <taxon>Harpellales</taxon>
        <taxon>Legeriomycetaceae</taxon>
        <taxon>Zancudomyces</taxon>
    </lineage>
</organism>
<keyword evidence="4" id="KW-1185">Reference proteome</keyword>
<dbReference type="PANTHER" id="PTHR10476">
    <property type="entry name" value="CHARGED MULTIVESICULAR BODY PROTEIN"/>
    <property type="match status" value="1"/>
</dbReference>
<dbReference type="OrthoDB" id="10266568at2759"/>
<feature type="region of interest" description="Disordered" evidence="1">
    <location>
        <begin position="19"/>
        <end position="42"/>
    </location>
</feature>
<evidence type="ECO:0000313" key="4">
    <source>
        <dbReference type="Proteomes" id="UP000188320"/>
    </source>
</evidence>
<dbReference type="AlphaFoldDB" id="A0A1R1PIK2"/>
<dbReference type="Gene3D" id="6.10.140.1230">
    <property type="match status" value="1"/>
</dbReference>
<dbReference type="EMBL" id="LSSK01000460">
    <property type="protein sequence ID" value="OMH83292.1"/>
    <property type="molecule type" value="Genomic_DNA"/>
</dbReference>
<name>A0A1R1PIK2_ZANCU</name>
<protein>
    <submittedName>
        <fullName evidence="2">Vacuolar protein-sorting-associated protein 46</fullName>
    </submittedName>
</protein>
<dbReference type="GO" id="GO:0007034">
    <property type="term" value="P:vacuolar transport"/>
    <property type="evidence" value="ECO:0007669"/>
    <property type="project" value="InterPro"/>
</dbReference>
<reference evidence="4" key="2">
    <citation type="submission" date="2017-01" db="EMBL/GenBank/DDBJ databases">
        <authorList>
            <person name="Wang Y."/>
            <person name="White M."/>
            <person name="Kvist S."/>
            <person name="Moncalvo J.-M."/>
        </authorList>
    </citation>
    <scope>NUCLEOTIDE SEQUENCE [LARGE SCALE GENOMIC DNA]</scope>
    <source>
        <strain evidence="4">COL-18-3</strain>
    </source>
</reference>
<gene>
    <name evidence="3" type="ORF">AX774_g3204</name>
    <name evidence="2" type="ORF">AX774_g5767</name>
</gene>
<dbReference type="InterPro" id="IPR005024">
    <property type="entry name" value="Snf7_fam"/>
</dbReference>
<accession>A0A1R1PIK2</accession>
<dbReference type="Proteomes" id="UP000188320">
    <property type="component" value="Unassembled WGS sequence"/>
</dbReference>
<evidence type="ECO:0000313" key="3">
    <source>
        <dbReference type="EMBL" id="OMH83292.1"/>
    </source>
</evidence>
<dbReference type="EMBL" id="LSSK01001077">
    <property type="protein sequence ID" value="OMH80787.1"/>
    <property type="molecule type" value="Genomic_DNA"/>
</dbReference>
<sequence length="193" mass="21850">MDNSIFNIKFQAKLLQKQSRKAEKEEKKELQKLKTSMQKGNRESARIYAENAIRKKREAIDLLQFSSRVEAMASRLQTANTMGKLTASMGVVVKGMERAMETMNLEKMSQIMDRFEERIEDLDVQTGYMESSIKGATALGTPQDEVDLLLQKVADEAGLEVNNELLNASVPKQKFANEDALEERLSKLRNSSN</sequence>
<reference evidence="2" key="1">
    <citation type="submission" date="2017-01" db="EMBL/GenBank/DDBJ databases">
        <authorList>
            <person name="Mah S.A."/>
            <person name="Swanson W.J."/>
            <person name="Moy G.W."/>
            <person name="Vacquier V.D."/>
        </authorList>
    </citation>
    <scope>NUCLEOTIDE SEQUENCE [LARGE SCALE GENOMIC DNA]</scope>
    <source>
        <strain evidence="2">COL-18-3</strain>
    </source>
</reference>
<evidence type="ECO:0000313" key="2">
    <source>
        <dbReference type="EMBL" id="OMH80787.1"/>
    </source>
</evidence>
<dbReference type="Pfam" id="PF03357">
    <property type="entry name" value="Snf7"/>
    <property type="match status" value="1"/>
</dbReference>
<evidence type="ECO:0000256" key="1">
    <source>
        <dbReference type="SAM" id="MobiDB-lite"/>
    </source>
</evidence>
<proteinExistence type="predicted"/>
<comment type="caution">
    <text evidence="2">The sequence shown here is derived from an EMBL/GenBank/DDBJ whole genome shotgun (WGS) entry which is preliminary data.</text>
</comment>
<feature type="compositionally biased region" description="Basic and acidic residues" evidence="1">
    <location>
        <begin position="20"/>
        <end position="32"/>
    </location>
</feature>